<dbReference type="Pfam" id="PF01070">
    <property type="entry name" value="FMN_dh"/>
    <property type="match status" value="1"/>
</dbReference>
<dbReference type="PROSITE" id="PS51349">
    <property type="entry name" value="FMN_HYDROXY_ACID_DH_2"/>
    <property type="match status" value="1"/>
</dbReference>
<protein>
    <submittedName>
        <fullName evidence="9">Alpha-hydroxy-acid oxidizing protein</fullName>
    </submittedName>
</protein>
<feature type="binding site" evidence="7">
    <location>
        <position position="279"/>
    </location>
    <ligand>
        <name>glyoxylate</name>
        <dbReference type="ChEBI" id="CHEBI:36655"/>
    </ligand>
</feature>
<keyword evidence="2 7" id="KW-0285">Flavoprotein</keyword>
<dbReference type="InterPro" id="IPR013785">
    <property type="entry name" value="Aldolase_TIM"/>
</dbReference>
<reference evidence="9" key="1">
    <citation type="submission" date="2021-01" db="EMBL/GenBank/DDBJ databases">
        <title>Genome seq and assembly of Tabrizicola sp. KVB23.</title>
        <authorList>
            <person name="Chhetri G."/>
        </authorList>
    </citation>
    <scope>NUCLEOTIDE SEQUENCE</scope>
    <source>
        <strain evidence="9">KVB23</strain>
    </source>
</reference>
<name>A0A8J7SVR6_9RHOB</name>
<feature type="binding site" evidence="7">
    <location>
        <position position="128"/>
    </location>
    <ligand>
        <name>FMN</name>
        <dbReference type="ChEBI" id="CHEBI:58210"/>
    </ligand>
</feature>
<feature type="binding site" evidence="7">
    <location>
        <position position="107"/>
    </location>
    <ligand>
        <name>FMN</name>
        <dbReference type="ChEBI" id="CHEBI:58210"/>
    </ligand>
</feature>
<evidence type="ECO:0000256" key="4">
    <source>
        <dbReference type="ARBA" id="ARBA00023002"/>
    </source>
</evidence>
<comment type="caution">
    <text evidence="9">The sequence shown here is derived from an EMBL/GenBank/DDBJ whole genome shotgun (WGS) entry which is preliminary data.</text>
</comment>
<sequence>MPVITCIEDLKRLHQKRTPRMFWDYCESGSYTEQTFHDNTGDFSKIRLRQRVARDLTGRTTESTMIGQKVVMPVALSPVGSAGMQSPDGEIKAARAAAAFGVPFTLSTMSICSIEDIAEHSPDPFWFQLYVMKDEDFVDAIIERARKAGCSALVLTLDLQVLGQRHKDLKNGLTSPPRLTLPNILNMMTKPAWSLGMLRTPRRTFRNIVGHAKGVTDLANLNAWTNEQFDPLLDWAKVRRIRDQWGGKLILKGILDGEDARMALDVGADGMIVSNHGGRQLDGALSTIRALPQVVRAVGGQTDVFLDSGIRSGQDVLKALALGAQGAFIGRAYIHGLGAMGQAGVTKALEVIHKEMDITMALCGCQKARDFGPEHVLVPEDFEGKWV</sequence>
<dbReference type="Proteomes" id="UP000619033">
    <property type="component" value="Unassembled WGS sequence"/>
</dbReference>
<dbReference type="NCBIfam" id="NF008398">
    <property type="entry name" value="PRK11197.1"/>
    <property type="match status" value="1"/>
</dbReference>
<dbReference type="EMBL" id="JAESVP010000005">
    <property type="protein sequence ID" value="MBL4928951.1"/>
    <property type="molecule type" value="Genomic_DNA"/>
</dbReference>
<dbReference type="Gene3D" id="3.20.20.70">
    <property type="entry name" value="Aldolase class I"/>
    <property type="match status" value="1"/>
</dbReference>
<dbReference type="PROSITE" id="PS00557">
    <property type="entry name" value="FMN_HYDROXY_ACID_DH_1"/>
    <property type="match status" value="1"/>
</dbReference>
<keyword evidence="4" id="KW-0560">Oxidoreductase</keyword>
<dbReference type="PIRSF" id="PIRSF000138">
    <property type="entry name" value="Al-hdrx_acd_dh"/>
    <property type="match status" value="1"/>
</dbReference>
<evidence type="ECO:0000259" key="8">
    <source>
        <dbReference type="PROSITE" id="PS51349"/>
    </source>
</evidence>
<evidence type="ECO:0000256" key="2">
    <source>
        <dbReference type="ARBA" id="ARBA00022630"/>
    </source>
</evidence>
<organism evidence="9 10">
    <name type="scientific">Fuscibacter oryzae</name>
    <dbReference type="NCBI Taxonomy" id="2803939"/>
    <lineage>
        <taxon>Bacteria</taxon>
        <taxon>Pseudomonadati</taxon>
        <taxon>Pseudomonadota</taxon>
        <taxon>Alphaproteobacteria</taxon>
        <taxon>Rhodobacterales</taxon>
        <taxon>Paracoccaceae</taxon>
        <taxon>Fuscibacter</taxon>
    </lineage>
</organism>
<comment type="similarity">
    <text evidence="5">Belongs to the FMN-dependent alpha-hydroxy acid dehydrogenase family.</text>
</comment>
<dbReference type="InterPro" id="IPR037396">
    <property type="entry name" value="FMN_HAD"/>
</dbReference>
<dbReference type="AlphaFoldDB" id="A0A8J7SVR6"/>
<dbReference type="PANTHER" id="PTHR10578">
    <property type="entry name" value="S -2-HYDROXY-ACID OXIDASE-RELATED"/>
    <property type="match status" value="1"/>
</dbReference>
<feature type="binding site" evidence="7">
    <location>
        <begin position="78"/>
        <end position="80"/>
    </location>
    <ligand>
        <name>FMN</name>
        <dbReference type="ChEBI" id="CHEBI:58210"/>
    </ligand>
</feature>
<evidence type="ECO:0000313" key="10">
    <source>
        <dbReference type="Proteomes" id="UP000619033"/>
    </source>
</evidence>
<feature type="binding site" evidence="7">
    <location>
        <position position="252"/>
    </location>
    <ligand>
        <name>FMN</name>
        <dbReference type="ChEBI" id="CHEBI:58210"/>
    </ligand>
</feature>
<feature type="binding site" evidence="7">
    <location>
        <position position="276"/>
    </location>
    <ligand>
        <name>glyoxylate</name>
        <dbReference type="ChEBI" id="CHEBI:36655"/>
    </ligand>
</feature>
<feature type="binding site" evidence="7">
    <location>
        <begin position="330"/>
        <end position="331"/>
    </location>
    <ligand>
        <name>FMN</name>
        <dbReference type="ChEBI" id="CHEBI:58210"/>
    </ligand>
</feature>
<feature type="binding site" evidence="7">
    <location>
        <position position="25"/>
    </location>
    <ligand>
        <name>glyoxylate</name>
        <dbReference type="ChEBI" id="CHEBI:36655"/>
    </ligand>
</feature>
<dbReference type="SUPFAM" id="SSF51395">
    <property type="entry name" value="FMN-linked oxidoreductases"/>
    <property type="match status" value="1"/>
</dbReference>
<dbReference type="GO" id="GO:0005886">
    <property type="term" value="C:plasma membrane"/>
    <property type="evidence" value="ECO:0007669"/>
    <property type="project" value="TreeGrafter"/>
</dbReference>
<evidence type="ECO:0000256" key="6">
    <source>
        <dbReference type="PIRSR" id="PIRSR000138-1"/>
    </source>
</evidence>
<accession>A0A8J7SVR6</accession>
<evidence type="ECO:0000256" key="3">
    <source>
        <dbReference type="ARBA" id="ARBA00022643"/>
    </source>
</evidence>
<evidence type="ECO:0000256" key="7">
    <source>
        <dbReference type="PIRSR" id="PIRSR000138-2"/>
    </source>
</evidence>
<comment type="cofactor">
    <cofactor evidence="1">
        <name>FMN</name>
        <dbReference type="ChEBI" id="CHEBI:58210"/>
    </cofactor>
</comment>
<dbReference type="FunFam" id="3.20.20.70:FF:000029">
    <property type="entry name" value="L-lactate dehydrogenase"/>
    <property type="match status" value="1"/>
</dbReference>
<keyword evidence="10" id="KW-1185">Reference proteome</keyword>
<dbReference type="GO" id="GO:0016614">
    <property type="term" value="F:oxidoreductase activity, acting on CH-OH group of donors"/>
    <property type="evidence" value="ECO:0007669"/>
    <property type="project" value="UniProtKB-ARBA"/>
</dbReference>
<proteinExistence type="inferred from homology"/>
<dbReference type="GO" id="GO:0010181">
    <property type="term" value="F:FMN binding"/>
    <property type="evidence" value="ECO:0007669"/>
    <property type="project" value="InterPro"/>
</dbReference>
<dbReference type="InterPro" id="IPR012133">
    <property type="entry name" value="Alpha-hydoxy_acid_DH_FMN"/>
</dbReference>
<feature type="binding site" evidence="7">
    <location>
        <begin position="307"/>
        <end position="311"/>
    </location>
    <ligand>
        <name>FMN</name>
        <dbReference type="ChEBI" id="CHEBI:58210"/>
    </ligand>
</feature>
<feature type="binding site" evidence="7">
    <location>
        <position position="165"/>
    </location>
    <ligand>
        <name>glyoxylate</name>
        <dbReference type="ChEBI" id="CHEBI:36655"/>
    </ligand>
</feature>
<dbReference type="CDD" id="cd02809">
    <property type="entry name" value="alpha_hydroxyacid_oxid_FMN"/>
    <property type="match status" value="1"/>
</dbReference>
<feature type="binding site" evidence="7">
    <location>
        <position position="130"/>
    </location>
    <ligand>
        <name>FMN</name>
        <dbReference type="ChEBI" id="CHEBI:58210"/>
    </ligand>
</feature>
<evidence type="ECO:0000313" key="9">
    <source>
        <dbReference type="EMBL" id="MBL4928951.1"/>
    </source>
</evidence>
<feature type="binding site" evidence="7">
    <location>
        <position position="274"/>
    </location>
    <ligand>
        <name>FMN</name>
        <dbReference type="ChEBI" id="CHEBI:58210"/>
    </ligand>
</feature>
<feature type="domain" description="FMN hydroxy acid dehydrogenase" evidence="8">
    <location>
        <begin position="1"/>
        <end position="381"/>
    </location>
</feature>
<dbReference type="PANTHER" id="PTHR10578:SF107">
    <property type="entry name" value="2-HYDROXYACID OXIDASE 1"/>
    <property type="match status" value="1"/>
</dbReference>
<evidence type="ECO:0000256" key="5">
    <source>
        <dbReference type="ARBA" id="ARBA00024042"/>
    </source>
</evidence>
<gene>
    <name evidence="9" type="ORF">JI744_12615</name>
</gene>
<feature type="binding site" evidence="7">
    <location>
        <position position="156"/>
    </location>
    <ligand>
        <name>FMN</name>
        <dbReference type="ChEBI" id="CHEBI:58210"/>
    </ligand>
</feature>
<feature type="active site" description="Proton acceptor" evidence="6">
    <location>
        <position position="276"/>
    </location>
</feature>
<keyword evidence="3 7" id="KW-0288">FMN</keyword>
<dbReference type="InterPro" id="IPR000262">
    <property type="entry name" value="FMN-dep_DH"/>
</dbReference>
<evidence type="ECO:0000256" key="1">
    <source>
        <dbReference type="ARBA" id="ARBA00001917"/>
    </source>
</evidence>
<dbReference type="RefSeq" id="WP_202661465.1">
    <property type="nucleotide sequence ID" value="NZ_JAESVP010000005.1"/>
</dbReference>
<dbReference type="InterPro" id="IPR008259">
    <property type="entry name" value="FMN_hydac_DH_AS"/>
</dbReference>